<dbReference type="AlphaFoldDB" id="A0AAD2Q6U4"/>
<evidence type="ECO:0000313" key="1">
    <source>
        <dbReference type="EMBL" id="CAK5282818.1"/>
    </source>
</evidence>
<dbReference type="Proteomes" id="UP001295794">
    <property type="component" value="Unassembled WGS sequence"/>
</dbReference>
<gene>
    <name evidence="1" type="ORF">MYCIT1_LOCUS34887</name>
</gene>
<organism evidence="1 2">
    <name type="scientific">Mycena citricolor</name>
    <dbReference type="NCBI Taxonomy" id="2018698"/>
    <lineage>
        <taxon>Eukaryota</taxon>
        <taxon>Fungi</taxon>
        <taxon>Dikarya</taxon>
        <taxon>Basidiomycota</taxon>
        <taxon>Agaricomycotina</taxon>
        <taxon>Agaricomycetes</taxon>
        <taxon>Agaricomycetidae</taxon>
        <taxon>Agaricales</taxon>
        <taxon>Marasmiineae</taxon>
        <taxon>Mycenaceae</taxon>
        <taxon>Mycena</taxon>
    </lineage>
</organism>
<sequence length="106" mass="11714">NLLASPTSLVTRDAFVWCSTGNETSPAASSCRSTVNRHWATRVFESPVGGGMGWRRSETRRVARVTLTRERASHISTFTRPSWTFETAVAVDKAFGDIQASRQLVI</sequence>
<comment type="caution">
    <text evidence="1">The sequence shown here is derived from an EMBL/GenBank/DDBJ whole genome shotgun (WGS) entry which is preliminary data.</text>
</comment>
<protein>
    <submittedName>
        <fullName evidence="1">Uncharacterized protein</fullName>
    </submittedName>
</protein>
<name>A0AAD2Q6U4_9AGAR</name>
<evidence type="ECO:0000313" key="2">
    <source>
        <dbReference type="Proteomes" id="UP001295794"/>
    </source>
</evidence>
<dbReference type="EMBL" id="CAVNYO010000463">
    <property type="protein sequence ID" value="CAK5282818.1"/>
    <property type="molecule type" value="Genomic_DNA"/>
</dbReference>
<feature type="non-terminal residue" evidence="1">
    <location>
        <position position="106"/>
    </location>
</feature>
<keyword evidence="2" id="KW-1185">Reference proteome</keyword>
<accession>A0AAD2Q6U4</accession>
<proteinExistence type="predicted"/>
<reference evidence="1" key="1">
    <citation type="submission" date="2023-11" db="EMBL/GenBank/DDBJ databases">
        <authorList>
            <person name="De Vega J J."/>
            <person name="De Vega J J."/>
        </authorList>
    </citation>
    <scope>NUCLEOTIDE SEQUENCE</scope>
</reference>